<dbReference type="AlphaFoldDB" id="A0A6A0H0Y9"/>
<gene>
    <name evidence="1" type="ORF">HAZT_HAZT000146</name>
</gene>
<evidence type="ECO:0008006" key="2">
    <source>
        <dbReference type="Google" id="ProtNLM"/>
    </source>
</evidence>
<dbReference type="Gene3D" id="3.40.30.10">
    <property type="entry name" value="Glutaredoxin"/>
    <property type="match status" value="1"/>
</dbReference>
<comment type="caution">
    <text evidence="1">The sequence shown here is derived from an EMBL/GenBank/DDBJ whole genome shotgun (WGS) entry which is preliminary data.</text>
</comment>
<proteinExistence type="predicted"/>
<dbReference type="PANTHER" id="PTHR19991:SF2">
    <property type="entry name" value="GH08893P"/>
    <property type="match status" value="1"/>
</dbReference>
<sequence>MNCEAALRAEVTYGDRSWATGRLTHAYLSYSFEDKRSCPICDKVLAELEDIDDDTARFGVHLVKIADKKLARSHGVKNFPALTYFRNSEPIHYEGADMKLFEA</sequence>
<dbReference type="EMBL" id="JQDR03010021">
    <property type="protein sequence ID" value="KAA0194823.1"/>
    <property type="molecule type" value="Genomic_DNA"/>
</dbReference>
<reference evidence="1" key="3">
    <citation type="submission" date="2019-06" db="EMBL/GenBank/DDBJ databases">
        <authorList>
            <person name="Poynton C."/>
            <person name="Hasenbein S."/>
            <person name="Benoit J.B."/>
            <person name="Sepulveda M.S."/>
            <person name="Poelchau M.F."/>
            <person name="Murali S.C."/>
            <person name="Chen S."/>
            <person name="Glastad K.M."/>
            <person name="Werren J.H."/>
            <person name="Vineis J.H."/>
            <person name="Bowen J.L."/>
            <person name="Friedrich M."/>
            <person name="Jones J."/>
            <person name="Robertson H.M."/>
            <person name="Feyereisen R."/>
            <person name="Mechler-Hickson A."/>
            <person name="Mathers N."/>
            <person name="Lee C.E."/>
            <person name="Colbourne J.K."/>
            <person name="Biales A."/>
            <person name="Johnston J.S."/>
            <person name="Wellborn G.A."/>
            <person name="Rosendale A.J."/>
            <person name="Cridge A.G."/>
            <person name="Munoz-Torres M.C."/>
            <person name="Bain P.A."/>
            <person name="Manny A.R."/>
            <person name="Major K.M."/>
            <person name="Lambert F.N."/>
            <person name="Vulpe C.D."/>
            <person name="Tuck P."/>
            <person name="Blalock B.J."/>
            <person name="Lin Y.-Y."/>
            <person name="Smith M.E."/>
            <person name="Ochoa-Acuna H."/>
            <person name="Chen M.-J.M."/>
            <person name="Childers C.P."/>
            <person name="Qu J."/>
            <person name="Dugan S."/>
            <person name="Lee S.L."/>
            <person name="Chao H."/>
            <person name="Dinh H."/>
            <person name="Han Y."/>
            <person name="Doddapaneni H."/>
            <person name="Worley K.C."/>
            <person name="Muzny D.M."/>
            <person name="Gibbs R.A."/>
            <person name="Richards S."/>
        </authorList>
    </citation>
    <scope>NUCLEOTIDE SEQUENCE</scope>
    <source>
        <strain evidence="1">HAZT.00-mixed</strain>
        <tissue evidence="1">Whole organism</tissue>
    </source>
</reference>
<protein>
    <recommendedName>
        <fullName evidence="2">Thioredoxin domain-containing protein</fullName>
    </recommendedName>
</protein>
<dbReference type="SUPFAM" id="SSF52833">
    <property type="entry name" value="Thioredoxin-like"/>
    <property type="match status" value="1"/>
</dbReference>
<dbReference type="PANTHER" id="PTHR19991">
    <property type="entry name" value="L 2 01289"/>
    <property type="match status" value="1"/>
</dbReference>
<organism evidence="1">
    <name type="scientific">Hyalella azteca</name>
    <name type="common">Amphipod</name>
    <dbReference type="NCBI Taxonomy" id="294128"/>
    <lineage>
        <taxon>Eukaryota</taxon>
        <taxon>Metazoa</taxon>
        <taxon>Ecdysozoa</taxon>
        <taxon>Arthropoda</taxon>
        <taxon>Crustacea</taxon>
        <taxon>Multicrustacea</taxon>
        <taxon>Malacostraca</taxon>
        <taxon>Eumalacostraca</taxon>
        <taxon>Peracarida</taxon>
        <taxon>Amphipoda</taxon>
        <taxon>Senticaudata</taxon>
        <taxon>Talitrida</taxon>
        <taxon>Talitroidea</taxon>
        <taxon>Hyalellidae</taxon>
        <taxon>Hyalella</taxon>
    </lineage>
</organism>
<reference evidence="1" key="2">
    <citation type="journal article" date="2018" name="Environ. Sci. Technol.">
        <title>The Toxicogenome of Hyalella azteca: A Model for Sediment Ecotoxicology and Evolutionary Toxicology.</title>
        <authorList>
            <person name="Poynton H.C."/>
            <person name="Hasenbein S."/>
            <person name="Benoit J.B."/>
            <person name="Sepulveda M.S."/>
            <person name="Poelchau M.F."/>
            <person name="Hughes D.S.T."/>
            <person name="Murali S.C."/>
            <person name="Chen S."/>
            <person name="Glastad K.M."/>
            <person name="Goodisman M.A.D."/>
            <person name="Werren J.H."/>
            <person name="Vineis J.H."/>
            <person name="Bowen J.L."/>
            <person name="Friedrich M."/>
            <person name="Jones J."/>
            <person name="Robertson H.M."/>
            <person name="Feyereisen R."/>
            <person name="Mechler-Hickson A."/>
            <person name="Mathers N."/>
            <person name="Lee C.E."/>
            <person name="Colbourne J.K."/>
            <person name="Biales A."/>
            <person name="Johnston J.S."/>
            <person name="Wellborn G.A."/>
            <person name="Rosendale A.J."/>
            <person name="Cridge A.G."/>
            <person name="Munoz-Torres M.C."/>
            <person name="Bain P.A."/>
            <person name="Manny A.R."/>
            <person name="Major K.M."/>
            <person name="Lambert F.N."/>
            <person name="Vulpe C.D."/>
            <person name="Tuck P."/>
            <person name="Blalock B.J."/>
            <person name="Lin Y.Y."/>
            <person name="Smith M.E."/>
            <person name="Ochoa-Acuna H."/>
            <person name="Chen M.M."/>
            <person name="Childers C.P."/>
            <person name="Qu J."/>
            <person name="Dugan S."/>
            <person name="Lee S.L."/>
            <person name="Chao H."/>
            <person name="Dinh H."/>
            <person name="Han Y."/>
            <person name="Doddapaneni H."/>
            <person name="Worley K.C."/>
            <person name="Muzny D.M."/>
            <person name="Gibbs R.A."/>
            <person name="Richards S."/>
        </authorList>
    </citation>
    <scope>NUCLEOTIDE SEQUENCE</scope>
    <source>
        <strain evidence="1">HAZT.00-mixed</strain>
        <tissue evidence="1">Whole organism</tissue>
    </source>
</reference>
<evidence type="ECO:0000313" key="1">
    <source>
        <dbReference type="EMBL" id="KAA0194823.1"/>
    </source>
</evidence>
<accession>A0A6A0H0Y9</accession>
<name>A0A6A0H0Y9_HYAAZ</name>
<dbReference type="InterPro" id="IPR036249">
    <property type="entry name" value="Thioredoxin-like_sf"/>
</dbReference>
<reference evidence="1" key="1">
    <citation type="submission" date="2014-08" db="EMBL/GenBank/DDBJ databases">
        <authorList>
            <person name="Murali S."/>
            <person name="Richards S."/>
            <person name="Bandaranaike D."/>
            <person name="Bellair M."/>
            <person name="Blankenburg K."/>
            <person name="Chao H."/>
            <person name="Dinh H."/>
            <person name="Doddapaneni H."/>
            <person name="Dugan-Rocha S."/>
            <person name="Elkadiri S."/>
            <person name="Gnanaolivu R."/>
            <person name="Hughes D."/>
            <person name="Lee S."/>
            <person name="Li M."/>
            <person name="Ming W."/>
            <person name="Munidasa M."/>
            <person name="Muniz J."/>
            <person name="Nguyen L."/>
            <person name="Osuji N."/>
            <person name="Pu L.-L."/>
            <person name="Puazo M."/>
            <person name="Skinner E."/>
            <person name="Qu C."/>
            <person name="Quiroz J."/>
            <person name="Raj R."/>
            <person name="Weissenberger G."/>
            <person name="Xin Y."/>
            <person name="Zou X."/>
            <person name="Han Y."/>
            <person name="Worley K."/>
            <person name="Muzny D."/>
            <person name="Gibbs R."/>
        </authorList>
    </citation>
    <scope>NUCLEOTIDE SEQUENCE</scope>
    <source>
        <strain evidence="1">HAZT.00-mixed</strain>
        <tissue evidence="1">Whole organism</tissue>
    </source>
</reference>
<dbReference type="Proteomes" id="UP000711488">
    <property type="component" value="Unassembled WGS sequence"/>
</dbReference>